<dbReference type="EMBL" id="JAQIZT010000007">
    <property type="protein sequence ID" value="KAJ6991192.1"/>
    <property type="molecule type" value="Genomic_DNA"/>
</dbReference>
<protein>
    <submittedName>
        <fullName evidence="1">Uncharacterized protein</fullName>
    </submittedName>
</protein>
<evidence type="ECO:0000313" key="2">
    <source>
        <dbReference type="Proteomes" id="UP001164929"/>
    </source>
</evidence>
<gene>
    <name evidence="1" type="ORF">NC653_019406</name>
</gene>
<evidence type="ECO:0000313" key="1">
    <source>
        <dbReference type="EMBL" id="KAJ6991192.1"/>
    </source>
</evidence>
<reference evidence="1" key="1">
    <citation type="journal article" date="2023" name="Mol. Ecol. Resour.">
        <title>Chromosome-level genome assembly of a triploid poplar Populus alba 'Berolinensis'.</title>
        <authorList>
            <person name="Chen S."/>
            <person name="Yu Y."/>
            <person name="Wang X."/>
            <person name="Wang S."/>
            <person name="Zhang T."/>
            <person name="Zhou Y."/>
            <person name="He R."/>
            <person name="Meng N."/>
            <person name="Wang Y."/>
            <person name="Liu W."/>
            <person name="Liu Z."/>
            <person name="Liu J."/>
            <person name="Guo Q."/>
            <person name="Huang H."/>
            <person name="Sederoff R.R."/>
            <person name="Wang G."/>
            <person name="Qu G."/>
            <person name="Chen S."/>
        </authorList>
    </citation>
    <scope>NUCLEOTIDE SEQUENCE</scope>
    <source>
        <strain evidence="1">SC-2020</strain>
    </source>
</reference>
<keyword evidence="2" id="KW-1185">Reference proteome</keyword>
<organism evidence="1 2">
    <name type="scientific">Populus alba x Populus x berolinensis</name>
    <dbReference type="NCBI Taxonomy" id="444605"/>
    <lineage>
        <taxon>Eukaryota</taxon>
        <taxon>Viridiplantae</taxon>
        <taxon>Streptophyta</taxon>
        <taxon>Embryophyta</taxon>
        <taxon>Tracheophyta</taxon>
        <taxon>Spermatophyta</taxon>
        <taxon>Magnoliopsida</taxon>
        <taxon>eudicotyledons</taxon>
        <taxon>Gunneridae</taxon>
        <taxon>Pentapetalae</taxon>
        <taxon>rosids</taxon>
        <taxon>fabids</taxon>
        <taxon>Malpighiales</taxon>
        <taxon>Salicaceae</taxon>
        <taxon>Saliceae</taxon>
        <taxon>Populus</taxon>
    </lineage>
</organism>
<dbReference type="AlphaFoldDB" id="A0AAD6QIT9"/>
<accession>A0AAD6QIT9</accession>
<sequence length="27" mass="3166">MCFTHQPNLLASCIIKLWENLMVLDMT</sequence>
<name>A0AAD6QIT9_9ROSI</name>
<dbReference type="Proteomes" id="UP001164929">
    <property type="component" value="Chromosome 7"/>
</dbReference>
<proteinExistence type="predicted"/>
<comment type="caution">
    <text evidence="1">The sequence shown here is derived from an EMBL/GenBank/DDBJ whole genome shotgun (WGS) entry which is preliminary data.</text>
</comment>